<evidence type="ECO:0000313" key="2">
    <source>
        <dbReference type="EMBL" id="KAF7831684.1"/>
    </source>
</evidence>
<evidence type="ECO:0000313" key="3">
    <source>
        <dbReference type="Proteomes" id="UP000634136"/>
    </source>
</evidence>
<dbReference type="Proteomes" id="UP000634136">
    <property type="component" value="Unassembled WGS sequence"/>
</dbReference>
<organism evidence="2 3">
    <name type="scientific">Senna tora</name>
    <dbReference type="NCBI Taxonomy" id="362788"/>
    <lineage>
        <taxon>Eukaryota</taxon>
        <taxon>Viridiplantae</taxon>
        <taxon>Streptophyta</taxon>
        <taxon>Embryophyta</taxon>
        <taxon>Tracheophyta</taxon>
        <taxon>Spermatophyta</taxon>
        <taxon>Magnoliopsida</taxon>
        <taxon>eudicotyledons</taxon>
        <taxon>Gunneridae</taxon>
        <taxon>Pentapetalae</taxon>
        <taxon>rosids</taxon>
        <taxon>fabids</taxon>
        <taxon>Fabales</taxon>
        <taxon>Fabaceae</taxon>
        <taxon>Caesalpinioideae</taxon>
        <taxon>Cassia clade</taxon>
        <taxon>Senna</taxon>
    </lineage>
</organism>
<dbReference type="AlphaFoldDB" id="A0A834U0M6"/>
<evidence type="ECO:0000256" key="1">
    <source>
        <dbReference type="SAM" id="MobiDB-lite"/>
    </source>
</evidence>
<protein>
    <submittedName>
        <fullName evidence="2">Uncharacterized protein</fullName>
    </submittedName>
</protein>
<reference evidence="2" key="1">
    <citation type="submission" date="2020-09" db="EMBL/GenBank/DDBJ databases">
        <title>Genome-Enabled Discovery of Anthraquinone Biosynthesis in Senna tora.</title>
        <authorList>
            <person name="Kang S.-H."/>
            <person name="Pandey R.P."/>
            <person name="Lee C.-M."/>
            <person name="Sim J.-S."/>
            <person name="Jeong J.-T."/>
            <person name="Choi B.-S."/>
            <person name="Jung M."/>
            <person name="Ginzburg D."/>
            <person name="Zhao K."/>
            <person name="Won S.Y."/>
            <person name="Oh T.-J."/>
            <person name="Yu Y."/>
            <person name="Kim N.-H."/>
            <person name="Lee O.R."/>
            <person name="Lee T.-H."/>
            <person name="Bashyal P."/>
            <person name="Kim T.-S."/>
            <person name="Lee W.-H."/>
            <person name="Kawkins C."/>
            <person name="Kim C.-K."/>
            <person name="Kim J.S."/>
            <person name="Ahn B.O."/>
            <person name="Rhee S.Y."/>
            <person name="Sohng J.K."/>
        </authorList>
    </citation>
    <scope>NUCLEOTIDE SEQUENCE</scope>
    <source>
        <tissue evidence="2">Leaf</tissue>
    </source>
</reference>
<name>A0A834U0M6_9FABA</name>
<dbReference type="EMBL" id="JAAIUW010000005">
    <property type="protein sequence ID" value="KAF7831684.1"/>
    <property type="molecule type" value="Genomic_DNA"/>
</dbReference>
<comment type="caution">
    <text evidence="2">The sequence shown here is derived from an EMBL/GenBank/DDBJ whole genome shotgun (WGS) entry which is preliminary data.</text>
</comment>
<keyword evidence="3" id="KW-1185">Reference proteome</keyword>
<gene>
    <name evidence="2" type="ORF">G2W53_014017</name>
</gene>
<proteinExistence type="predicted"/>
<accession>A0A834U0M6</accession>
<feature type="compositionally biased region" description="Pro residues" evidence="1">
    <location>
        <begin position="1"/>
        <end position="10"/>
    </location>
</feature>
<feature type="region of interest" description="Disordered" evidence="1">
    <location>
        <begin position="1"/>
        <end position="25"/>
    </location>
</feature>
<sequence>MVVPLTCPPRRPSEMSSHASPSPPSQHFLVLAHHQAFLTNAHAFLSVATRKMPAKSSPITTLLVSLLSSSCATTSCTIIVGVVTATAAASSSVGTFAGSNFQPVYEQYPFTTQYRKLGSRGQPYVSMVSLNPVSLSLGRKDTPSFQAFIAVAAAMTDSLPVDATTSLKSVARSSLKYRIIASLFLLPTLPAASPDHHLVVDETHQPAMVLASCSCRLFFEFKLL</sequence>